<keyword evidence="2" id="KW-1185">Reference proteome</keyword>
<proteinExistence type="predicted"/>
<organism evidence="1 2">
    <name type="scientific">Amycolatopsis oliviviridis</name>
    <dbReference type="NCBI Taxonomy" id="1471590"/>
    <lineage>
        <taxon>Bacteria</taxon>
        <taxon>Bacillati</taxon>
        <taxon>Actinomycetota</taxon>
        <taxon>Actinomycetes</taxon>
        <taxon>Pseudonocardiales</taxon>
        <taxon>Pseudonocardiaceae</taxon>
        <taxon>Amycolatopsis</taxon>
    </lineage>
</organism>
<sequence>MNVDPSLAPLAGFSPEQLERFLEAVRTSSDGVQGTLESLTMTIMTSIE</sequence>
<dbReference type="EMBL" id="BNAY01000003">
    <property type="protein sequence ID" value="GHH17738.1"/>
    <property type="molecule type" value="Genomic_DNA"/>
</dbReference>
<dbReference type="RefSeq" id="WP_191255514.1">
    <property type="nucleotide sequence ID" value="NZ_BNAY01000003.1"/>
</dbReference>
<comment type="caution">
    <text evidence="1">The sequence shown here is derived from an EMBL/GenBank/DDBJ whole genome shotgun (WGS) entry which is preliminary data.</text>
</comment>
<reference evidence="2" key="1">
    <citation type="journal article" date="2019" name="Int. J. Syst. Evol. Microbiol.">
        <title>The Global Catalogue of Microorganisms (GCM) 10K type strain sequencing project: providing services to taxonomists for standard genome sequencing and annotation.</title>
        <authorList>
            <consortium name="The Broad Institute Genomics Platform"/>
            <consortium name="The Broad Institute Genome Sequencing Center for Infectious Disease"/>
            <person name="Wu L."/>
            <person name="Ma J."/>
        </authorList>
    </citation>
    <scope>NUCLEOTIDE SEQUENCE [LARGE SCALE GENOMIC DNA]</scope>
    <source>
        <strain evidence="2">CGMCC 4.7683</strain>
    </source>
</reference>
<name>A0ABQ3LLC8_9PSEU</name>
<protein>
    <submittedName>
        <fullName evidence="1">Uncharacterized protein</fullName>
    </submittedName>
</protein>
<evidence type="ECO:0000313" key="1">
    <source>
        <dbReference type="EMBL" id="GHH17738.1"/>
    </source>
</evidence>
<accession>A0ABQ3LLC8</accession>
<evidence type="ECO:0000313" key="2">
    <source>
        <dbReference type="Proteomes" id="UP000635387"/>
    </source>
</evidence>
<dbReference type="Proteomes" id="UP000635387">
    <property type="component" value="Unassembled WGS sequence"/>
</dbReference>
<gene>
    <name evidence="1" type="ORF">GCM10017790_35010</name>
</gene>